<reference evidence="2" key="1">
    <citation type="journal article" date="2023" name="bioRxiv">
        <title>Improved chromosome-level genome assembly for marigold (Tagetes erecta).</title>
        <authorList>
            <person name="Jiang F."/>
            <person name="Yuan L."/>
            <person name="Wang S."/>
            <person name="Wang H."/>
            <person name="Xu D."/>
            <person name="Wang A."/>
            <person name="Fan W."/>
        </authorList>
    </citation>
    <scope>NUCLEOTIDE SEQUENCE</scope>
    <source>
        <strain evidence="2">WSJ</strain>
        <tissue evidence="2">Leaf</tissue>
    </source>
</reference>
<name>A0AAD8NM12_TARER</name>
<gene>
    <name evidence="2" type="ORF">QVD17_35083</name>
</gene>
<comment type="caution">
    <text evidence="2">The sequence shown here is derived from an EMBL/GenBank/DDBJ whole genome shotgun (WGS) entry which is preliminary data.</text>
</comment>
<evidence type="ECO:0000256" key="1">
    <source>
        <dbReference type="SAM" id="Phobius"/>
    </source>
</evidence>
<keyword evidence="3" id="KW-1185">Reference proteome</keyword>
<proteinExistence type="predicted"/>
<organism evidence="2 3">
    <name type="scientific">Tagetes erecta</name>
    <name type="common">African marigold</name>
    <dbReference type="NCBI Taxonomy" id="13708"/>
    <lineage>
        <taxon>Eukaryota</taxon>
        <taxon>Viridiplantae</taxon>
        <taxon>Streptophyta</taxon>
        <taxon>Embryophyta</taxon>
        <taxon>Tracheophyta</taxon>
        <taxon>Spermatophyta</taxon>
        <taxon>Magnoliopsida</taxon>
        <taxon>eudicotyledons</taxon>
        <taxon>Gunneridae</taxon>
        <taxon>Pentapetalae</taxon>
        <taxon>asterids</taxon>
        <taxon>campanulids</taxon>
        <taxon>Asterales</taxon>
        <taxon>Asteraceae</taxon>
        <taxon>Asteroideae</taxon>
        <taxon>Heliantheae alliance</taxon>
        <taxon>Tageteae</taxon>
        <taxon>Tagetes</taxon>
    </lineage>
</organism>
<accession>A0AAD8NM12</accession>
<evidence type="ECO:0000313" key="2">
    <source>
        <dbReference type="EMBL" id="KAK1413311.1"/>
    </source>
</evidence>
<keyword evidence="1" id="KW-0812">Transmembrane</keyword>
<dbReference type="AlphaFoldDB" id="A0AAD8NM12"/>
<dbReference type="Proteomes" id="UP001229421">
    <property type="component" value="Unassembled WGS sequence"/>
</dbReference>
<dbReference type="EMBL" id="JAUHHV010000009">
    <property type="protein sequence ID" value="KAK1413311.1"/>
    <property type="molecule type" value="Genomic_DNA"/>
</dbReference>
<protein>
    <submittedName>
        <fullName evidence="2">Uncharacterized protein</fullName>
    </submittedName>
</protein>
<keyword evidence="1" id="KW-1133">Transmembrane helix</keyword>
<keyword evidence="1" id="KW-0472">Membrane</keyword>
<evidence type="ECO:0000313" key="3">
    <source>
        <dbReference type="Proteomes" id="UP001229421"/>
    </source>
</evidence>
<sequence length="73" mass="8920">MSDSVRHRSEQDSLCEKERFASVFRSCYLRSHYNFFHLYTLLWISVKICLSTFFVDLFTKFFNFTVWPSSNRF</sequence>
<feature type="transmembrane region" description="Helical" evidence="1">
    <location>
        <begin position="35"/>
        <end position="55"/>
    </location>
</feature>